<proteinExistence type="predicted"/>
<reference evidence="2" key="1">
    <citation type="submission" date="2022-10" db="EMBL/GenBank/DDBJ databases">
        <title>Genome assembly of Pristionchus species.</title>
        <authorList>
            <person name="Yoshida K."/>
            <person name="Sommer R.J."/>
        </authorList>
    </citation>
    <scope>NUCLEOTIDE SEQUENCE [LARGE SCALE GENOMIC DNA]</scope>
    <source>
        <strain evidence="2">RS5460</strain>
    </source>
</reference>
<sequence>NARDVQLPQAHFQIGVGDEHHESSVIDIGRDYLHSFEQVIRCSSRLPHIQILLLFHEHYEQSGEYLSSCSSDSRESRSHQY</sequence>
<protein>
    <submittedName>
        <fullName evidence="1">Uncharacterized protein</fullName>
    </submittedName>
</protein>
<dbReference type="Proteomes" id="UP001328107">
    <property type="component" value="Unassembled WGS sequence"/>
</dbReference>
<evidence type="ECO:0000313" key="2">
    <source>
        <dbReference type="Proteomes" id="UP001328107"/>
    </source>
</evidence>
<organism evidence="1 2">
    <name type="scientific">Pristionchus mayeri</name>
    <dbReference type="NCBI Taxonomy" id="1317129"/>
    <lineage>
        <taxon>Eukaryota</taxon>
        <taxon>Metazoa</taxon>
        <taxon>Ecdysozoa</taxon>
        <taxon>Nematoda</taxon>
        <taxon>Chromadorea</taxon>
        <taxon>Rhabditida</taxon>
        <taxon>Rhabditina</taxon>
        <taxon>Diplogasteromorpha</taxon>
        <taxon>Diplogasteroidea</taxon>
        <taxon>Neodiplogasteridae</taxon>
        <taxon>Pristionchus</taxon>
    </lineage>
</organism>
<name>A0AAN4YZR5_9BILA</name>
<gene>
    <name evidence="1" type="ORF">PMAYCL1PPCAC_00989</name>
</gene>
<evidence type="ECO:0000313" key="1">
    <source>
        <dbReference type="EMBL" id="GMR30794.1"/>
    </source>
</evidence>
<accession>A0AAN4YZR5</accession>
<comment type="caution">
    <text evidence="1">The sequence shown here is derived from an EMBL/GenBank/DDBJ whole genome shotgun (WGS) entry which is preliminary data.</text>
</comment>
<feature type="non-terminal residue" evidence="1">
    <location>
        <position position="1"/>
    </location>
</feature>
<dbReference type="AlphaFoldDB" id="A0AAN4YZR5"/>
<keyword evidence="2" id="KW-1185">Reference proteome</keyword>
<dbReference type="EMBL" id="BTRK01000001">
    <property type="protein sequence ID" value="GMR30794.1"/>
    <property type="molecule type" value="Genomic_DNA"/>
</dbReference>